<keyword evidence="4" id="KW-0804">Transcription</keyword>
<dbReference type="Gene3D" id="1.10.10.10">
    <property type="entry name" value="Winged helix-like DNA-binding domain superfamily/Winged helix DNA-binding domain"/>
    <property type="match status" value="1"/>
</dbReference>
<dbReference type="PANTHER" id="PTHR30419:SF8">
    <property type="entry name" value="NITROGEN ASSIMILATION TRANSCRIPTIONAL ACTIVATOR-RELATED"/>
    <property type="match status" value="1"/>
</dbReference>
<dbReference type="PROSITE" id="PS50931">
    <property type="entry name" value="HTH_LYSR"/>
    <property type="match status" value="1"/>
</dbReference>
<dbReference type="GO" id="GO:0005829">
    <property type="term" value="C:cytosol"/>
    <property type="evidence" value="ECO:0007669"/>
    <property type="project" value="TreeGrafter"/>
</dbReference>
<reference evidence="6 7" key="1">
    <citation type="submission" date="2019-12" db="EMBL/GenBank/DDBJ databases">
        <title>Genomic-based taxomic classification of the family Erythrobacteraceae.</title>
        <authorList>
            <person name="Xu L."/>
        </authorList>
    </citation>
    <scope>NUCLEOTIDE SEQUENCE [LARGE SCALE GENOMIC DNA]</scope>
    <source>
        <strain evidence="6 7">M0322</strain>
    </source>
</reference>
<name>A0A844YX83_9SPHN</name>
<dbReference type="EMBL" id="WTYV01000002">
    <property type="protein sequence ID" value="MXO71084.1"/>
    <property type="molecule type" value="Genomic_DNA"/>
</dbReference>
<dbReference type="GO" id="GO:0003700">
    <property type="term" value="F:DNA-binding transcription factor activity"/>
    <property type="evidence" value="ECO:0007669"/>
    <property type="project" value="InterPro"/>
</dbReference>
<dbReference type="FunFam" id="1.10.10.10:FF:000001">
    <property type="entry name" value="LysR family transcriptional regulator"/>
    <property type="match status" value="1"/>
</dbReference>
<evidence type="ECO:0000256" key="4">
    <source>
        <dbReference type="ARBA" id="ARBA00023163"/>
    </source>
</evidence>
<dbReference type="InterPro" id="IPR000847">
    <property type="entry name" value="LysR_HTH_N"/>
</dbReference>
<dbReference type="Pfam" id="PF00126">
    <property type="entry name" value="HTH_1"/>
    <property type="match status" value="1"/>
</dbReference>
<evidence type="ECO:0000313" key="7">
    <source>
        <dbReference type="Proteomes" id="UP000466966"/>
    </source>
</evidence>
<dbReference type="InterPro" id="IPR036390">
    <property type="entry name" value="WH_DNA-bd_sf"/>
</dbReference>
<organism evidence="6 7">
    <name type="scientific">Alteraurantiacibacter buctensis</name>
    <dbReference type="NCBI Taxonomy" id="1503981"/>
    <lineage>
        <taxon>Bacteria</taxon>
        <taxon>Pseudomonadati</taxon>
        <taxon>Pseudomonadota</taxon>
        <taxon>Alphaproteobacteria</taxon>
        <taxon>Sphingomonadales</taxon>
        <taxon>Erythrobacteraceae</taxon>
        <taxon>Alteraurantiacibacter</taxon>
    </lineage>
</organism>
<dbReference type="Proteomes" id="UP000466966">
    <property type="component" value="Unassembled WGS sequence"/>
</dbReference>
<dbReference type="SUPFAM" id="SSF53850">
    <property type="entry name" value="Periplasmic binding protein-like II"/>
    <property type="match status" value="1"/>
</dbReference>
<comment type="caution">
    <text evidence="6">The sequence shown here is derived from an EMBL/GenBank/DDBJ whole genome shotgun (WGS) entry which is preliminary data.</text>
</comment>
<dbReference type="Gene3D" id="3.40.190.10">
    <property type="entry name" value="Periplasmic binding protein-like II"/>
    <property type="match status" value="2"/>
</dbReference>
<dbReference type="GO" id="GO:0003677">
    <property type="term" value="F:DNA binding"/>
    <property type="evidence" value="ECO:0007669"/>
    <property type="project" value="UniProtKB-KW"/>
</dbReference>
<evidence type="ECO:0000256" key="2">
    <source>
        <dbReference type="ARBA" id="ARBA00023015"/>
    </source>
</evidence>
<evidence type="ECO:0000259" key="5">
    <source>
        <dbReference type="PROSITE" id="PS50931"/>
    </source>
</evidence>
<dbReference type="PANTHER" id="PTHR30419">
    <property type="entry name" value="HTH-TYPE TRANSCRIPTIONAL REGULATOR YBHD"/>
    <property type="match status" value="1"/>
</dbReference>
<protein>
    <submittedName>
        <fullName evidence="6">LysR family transcriptional regulator</fullName>
    </submittedName>
</protein>
<proteinExistence type="inferred from homology"/>
<accession>A0A844YX83</accession>
<dbReference type="InterPro" id="IPR050950">
    <property type="entry name" value="HTH-type_LysR_regulators"/>
</dbReference>
<dbReference type="Pfam" id="PF03466">
    <property type="entry name" value="LysR_substrate"/>
    <property type="match status" value="1"/>
</dbReference>
<keyword evidence="3" id="KW-0238">DNA-binding</keyword>
<gene>
    <name evidence="6" type="ORF">GRI99_05465</name>
</gene>
<dbReference type="AlphaFoldDB" id="A0A844YX83"/>
<evidence type="ECO:0000313" key="6">
    <source>
        <dbReference type="EMBL" id="MXO71084.1"/>
    </source>
</evidence>
<dbReference type="InterPro" id="IPR036388">
    <property type="entry name" value="WH-like_DNA-bd_sf"/>
</dbReference>
<feature type="domain" description="HTH lysR-type" evidence="5">
    <location>
        <begin position="59"/>
        <end position="116"/>
    </location>
</feature>
<keyword evidence="7" id="KW-1185">Reference proteome</keyword>
<keyword evidence="2" id="KW-0805">Transcription regulation</keyword>
<dbReference type="InterPro" id="IPR005119">
    <property type="entry name" value="LysR_subst-bd"/>
</dbReference>
<evidence type="ECO:0000256" key="1">
    <source>
        <dbReference type="ARBA" id="ARBA00009437"/>
    </source>
</evidence>
<sequence length="354" mass="39013">MKAGPERPDRQRCDPVMLPQPQNAASAQLLAGRMNALRLQASRLCEARAIGIPDMTPNITLRQIRYFIAVAEARSVSGGSSAVGISQSAVTDAIRTLELETNCTLFQRHAKGVTLTREGAQFLRNARQIVDAVANLSSGVAPGEDQTEGRIRIGATPLVTGYFFADLLSHFRRAYPRIEVSLVEDKRSYIEHMLVGGELDLALMIVGNLEQRSAIDYEVLLRSECRAWLAPSHPLANVDGLSLAQLENDPVVMLSLDELDGLIEGIWAMFDHPPRVAFRTSSVEGVRSLVGTGAGITLMPDLVYRPWSLEGDRLLSKRTRESLPTVDIGIGWRRLTRHSEAVALFLETAQNHRR</sequence>
<dbReference type="SUPFAM" id="SSF46785">
    <property type="entry name" value="Winged helix' DNA-binding domain"/>
    <property type="match status" value="1"/>
</dbReference>
<comment type="similarity">
    <text evidence="1">Belongs to the LysR transcriptional regulatory family.</text>
</comment>
<evidence type="ECO:0000256" key="3">
    <source>
        <dbReference type="ARBA" id="ARBA00023125"/>
    </source>
</evidence>